<dbReference type="InterPro" id="IPR010402">
    <property type="entry name" value="CCT_domain"/>
</dbReference>
<keyword evidence="7" id="KW-1185">Reference proteome</keyword>
<evidence type="ECO:0000313" key="7">
    <source>
        <dbReference type="Proteomes" id="UP000316621"/>
    </source>
</evidence>
<dbReference type="GO" id="GO:0005634">
    <property type="term" value="C:nucleus"/>
    <property type="evidence" value="ECO:0007669"/>
    <property type="project" value="UniProtKB-SubCell"/>
</dbReference>
<evidence type="ECO:0000256" key="4">
    <source>
        <dbReference type="SAM" id="MobiDB-lite"/>
    </source>
</evidence>
<dbReference type="PANTHER" id="PTHR31319:SF103">
    <property type="entry name" value="CCT MOTIF FAMILY PROTEIN"/>
    <property type="match status" value="1"/>
</dbReference>
<dbReference type="Pfam" id="PF06203">
    <property type="entry name" value="CCT"/>
    <property type="match status" value="1"/>
</dbReference>
<dbReference type="Proteomes" id="UP000316621">
    <property type="component" value="Chromosome 8"/>
</dbReference>
<dbReference type="PROSITE" id="PS51017">
    <property type="entry name" value="CCT"/>
    <property type="match status" value="1"/>
</dbReference>
<proteinExistence type="predicted"/>
<dbReference type="GO" id="GO:0009909">
    <property type="term" value="P:regulation of flower development"/>
    <property type="evidence" value="ECO:0007669"/>
    <property type="project" value="InterPro"/>
</dbReference>
<reference evidence="6 7" key="1">
    <citation type="journal article" date="2018" name="Science">
        <title>The opium poppy genome and morphinan production.</title>
        <authorList>
            <person name="Guo L."/>
            <person name="Winzer T."/>
            <person name="Yang X."/>
            <person name="Li Y."/>
            <person name="Ning Z."/>
            <person name="He Z."/>
            <person name="Teodor R."/>
            <person name="Lu Y."/>
            <person name="Bowser T.A."/>
            <person name="Graham I.A."/>
            <person name="Ye K."/>
        </authorList>
    </citation>
    <scope>NUCLEOTIDE SEQUENCE [LARGE SCALE GENOMIC DNA]</scope>
    <source>
        <strain evidence="7">cv. HN1</strain>
        <tissue evidence="6">Leaves</tissue>
    </source>
</reference>
<dbReference type="Gramene" id="RZC72675">
    <property type="protein sequence ID" value="RZC72675"/>
    <property type="gene ID" value="C5167_048153"/>
</dbReference>
<comment type="subcellular location">
    <subcellularLocation>
        <location evidence="1 3">Nucleus</location>
    </subcellularLocation>
</comment>
<feature type="region of interest" description="Disordered" evidence="4">
    <location>
        <begin position="37"/>
        <end position="57"/>
    </location>
</feature>
<evidence type="ECO:0000256" key="3">
    <source>
        <dbReference type="PROSITE-ProRule" id="PRU00357"/>
    </source>
</evidence>
<gene>
    <name evidence="6" type="ORF">C5167_048153</name>
</gene>
<feature type="domain" description="CCT" evidence="5">
    <location>
        <begin position="223"/>
        <end position="265"/>
    </location>
</feature>
<evidence type="ECO:0000256" key="1">
    <source>
        <dbReference type="ARBA" id="ARBA00004123"/>
    </source>
</evidence>
<evidence type="ECO:0000259" key="5">
    <source>
        <dbReference type="PROSITE" id="PS51017"/>
    </source>
</evidence>
<accession>A0A4Y7KLB4</accession>
<dbReference type="OrthoDB" id="153872at2759"/>
<organism evidence="6 7">
    <name type="scientific">Papaver somniferum</name>
    <name type="common">Opium poppy</name>
    <dbReference type="NCBI Taxonomy" id="3469"/>
    <lineage>
        <taxon>Eukaryota</taxon>
        <taxon>Viridiplantae</taxon>
        <taxon>Streptophyta</taxon>
        <taxon>Embryophyta</taxon>
        <taxon>Tracheophyta</taxon>
        <taxon>Spermatophyta</taxon>
        <taxon>Magnoliopsida</taxon>
        <taxon>Ranunculales</taxon>
        <taxon>Papaveraceae</taxon>
        <taxon>Papaveroideae</taxon>
        <taxon>Papaver</taxon>
    </lineage>
</organism>
<dbReference type="PANTHER" id="PTHR31319">
    <property type="entry name" value="ZINC FINGER PROTEIN CONSTANS-LIKE 4"/>
    <property type="match status" value="1"/>
</dbReference>
<keyword evidence="2 3" id="KW-0539">Nucleus</keyword>
<evidence type="ECO:0000313" key="6">
    <source>
        <dbReference type="EMBL" id="RZC72675.1"/>
    </source>
</evidence>
<dbReference type="InterPro" id="IPR045281">
    <property type="entry name" value="CONSTANS-like"/>
</dbReference>
<sequence>MSFDDEFLNCDDFDLQFWIDEPVFPFESSPVPDLDILNTNSVSSNENQSNDSIPMNPFDELCPPSHELNNLSLQNETHSQFLSSLPDNNSGFYSENGFISGLNDNSLTGIKLEDRFTTAGPPHLDTTSFINSDEKMMMQRSFSSHSLDQTPNDFFQPGFNPLMQTPYFPAFYEPMIRKVSSTGDLQRVHSSNGYSSSPLSATENCSLVDEANFKAKPYTAEEKKHKIDRYRNKRTQRNFNKTIKYACRKTLADSRPRIRGRFARHDEPSFEIPKEDEDFWEQMYETNTFQESRGGVRYSGYDQQKYIQHSQSFNEQQYQYFNGIGTNYSTVPWNPTLSASFSPQMLRSYW</sequence>
<dbReference type="GO" id="GO:0003700">
    <property type="term" value="F:DNA-binding transcription factor activity"/>
    <property type="evidence" value="ECO:0007669"/>
    <property type="project" value="TreeGrafter"/>
</dbReference>
<dbReference type="AlphaFoldDB" id="A0A4Y7KLB4"/>
<feature type="compositionally biased region" description="Polar residues" evidence="4">
    <location>
        <begin position="37"/>
        <end position="53"/>
    </location>
</feature>
<dbReference type="STRING" id="3469.A0A4Y7KLB4"/>
<dbReference type="EMBL" id="CM010722">
    <property type="protein sequence ID" value="RZC72675.1"/>
    <property type="molecule type" value="Genomic_DNA"/>
</dbReference>
<evidence type="ECO:0000256" key="2">
    <source>
        <dbReference type="ARBA" id="ARBA00023242"/>
    </source>
</evidence>
<name>A0A4Y7KLB4_PAPSO</name>
<protein>
    <recommendedName>
        <fullName evidence="5">CCT domain-containing protein</fullName>
    </recommendedName>
</protein>